<gene>
    <name evidence="1" type="ORF">ERS007688_04594</name>
</gene>
<protein>
    <submittedName>
        <fullName evidence="1">Uncharacterized protein</fullName>
    </submittedName>
</protein>
<reference evidence="1 2" key="1">
    <citation type="submission" date="2015-03" db="EMBL/GenBank/DDBJ databases">
        <authorList>
            <consortium name="Pathogen Informatics"/>
        </authorList>
    </citation>
    <scope>NUCLEOTIDE SEQUENCE [LARGE SCALE GENOMIC DNA]</scope>
    <source>
        <strain evidence="1 2">H09601792</strain>
    </source>
</reference>
<name>A0A654TUQ6_MYCTX</name>
<sequence length="62" mass="6401">MAAPTPPAAAATTPAPVSAVNTPMLKTMAPEANWAVRSIQSLVLQWVRAYSISATCACRSAT</sequence>
<organism evidence="1 2">
    <name type="scientific">Mycobacterium tuberculosis</name>
    <dbReference type="NCBI Taxonomy" id="1773"/>
    <lineage>
        <taxon>Bacteria</taxon>
        <taxon>Bacillati</taxon>
        <taxon>Actinomycetota</taxon>
        <taxon>Actinomycetes</taxon>
        <taxon>Mycobacteriales</taxon>
        <taxon>Mycobacteriaceae</taxon>
        <taxon>Mycobacterium</taxon>
        <taxon>Mycobacterium tuberculosis complex</taxon>
    </lineage>
</organism>
<dbReference type="EMBL" id="CFOH01001496">
    <property type="protein sequence ID" value="CFE86408.1"/>
    <property type="molecule type" value="Genomic_DNA"/>
</dbReference>
<dbReference type="AlphaFoldDB" id="A0A654TUQ6"/>
<dbReference type="Proteomes" id="UP000046947">
    <property type="component" value="Unassembled WGS sequence"/>
</dbReference>
<evidence type="ECO:0000313" key="2">
    <source>
        <dbReference type="Proteomes" id="UP000046947"/>
    </source>
</evidence>
<evidence type="ECO:0000313" key="1">
    <source>
        <dbReference type="EMBL" id="CFE86408.1"/>
    </source>
</evidence>
<accession>A0A654TUQ6</accession>
<proteinExistence type="predicted"/>